<gene>
    <name evidence="3" type="ORF">BST42_09920</name>
</gene>
<feature type="compositionally biased region" description="Basic residues" evidence="1">
    <location>
        <begin position="1"/>
        <end position="11"/>
    </location>
</feature>
<dbReference type="PANTHER" id="PTHR21666">
    <property type="entry name" value="PEPTIDASE-RELATED"/>
    <property type="match status" value="1"/>
</dbReference>
<evidence type="ECO:0000313" key="3">
    <source>
        <dbReference type="EMBL" id="ORB53731.1"/>
    </source>
</evidence>
<dbReference type="AlphaFoldDB" id="A0A1X0IY15"/>
<evidence type="ECO:0000313" key="4">
    <source>
        <dbReference type="Proteomes" id="UP000192534"/>
    </source>
</evidence>
<dbReference type="InterPro" id="IPR050570">
    <property type="entry name" value="Cell_wall_metabolism_enzyme"/>
</dbReference>
<name>A0A1X0IY15_MYCRH</name>
<sequence>MVTTKGHRVLTQHRPAPTSIGASSASQPLTRTFDRQAPAKRALDPERLDVTDIIPFNEFGDLCDIDFRESTAFASLQVARCPELDDLHDADDARPLRLAVPTEFAAPRDDRAEVPRFINNDNTDVLPRTPQHRRQPTGAVKGRVMIAAMAAGAAAAAAYTAVKPATDTTTQTVLAADKTPMDGSVTTPRGVQLIAVKPIADAAVHGEELANGQAFAQERAEREARLQRPLFVMPTKGVFTSGFGYRWGALHGGVDLAAPIGTPIVAASDGVVVDAGPTAGYGAWVKIRHSDGTVTLYGHVNTWTVQIGQRVFAGDQIATVGNRGNSTGPHLHFEVLLGGTNRTDPVPWLAKRGLSVGPYVG</sequence>
<dbReference type="GO" id="GO:0004222">
    <property type="term" value="F:metalloendopeptidase activity"/>
    <property type="evidence" value="ECO:0007669"/>
    <property type="project" value="TreeGrafter"/>
</dbReference>
<dbReference type="CDD" id="cd12797">
    <property type="entry name" value="M23_peptidase"/>
    <property type="match status" value="1"/>
</dbReference>
<dbReference type="PANTHER" id="PTHR21666:SF270">
    <property type="entry name" value="MUREIN HYDROLASE ACTIVATOR ENVC"/>
    <property type="match status" value="1"/>
</dbReference>
<protein>
    <recommendedName>
        <fullName evidence="2">M23ase beta-sheet core domain-containing protein</fullName>
    </recommendedName>
</protein>
<dbReference type="SUPFAM" id="SSF51261">
    <property type="entry name" value="Duplicated hybrid motif"/>
    <property type="match status" value="1"/>
</dbReference>
<feature type="region of interest" description="Disordered" evidence="1">
    <location>
        <begin position="1"/>
        <end position="31"/>
    </location>
</feature>
<comment type="caution">
    <text evidence="3">The sequence shown here is derived from an EMBL/GenBank/DDBJ whole genome shotgun (WGS) entry which is preliminary data.</text>
</comment>
<dbReference type="Pfam" id="PF01551">
    <property type="entry name" value="Peptidase_M23"/>
    <property type="match status" value="1"/>
</dbReference>
<organism evidence="3 4">
    <name type="scientific">Mycolicibacterium rhodesiae</name>
    <name type="common">Mycobacterium rhodesiae</name>
    <dbReference type="NCBI Taxonomy" id="36814"/>
    <lineage>
        <taxon>Bacteria</taxon>
        <taxon>Bacillati</taxon>
        <taxon>Actinomycetota</taxon>
        <taxon>Actinomycetes</taxon>
        <taxon>Mycobacteriales</taxon>
        <taxon>Mycobacteriaceae</taxon>
        <taxon>Mycolicibacterium</taxon>
    </lineage>
</organism>
<dbReference type="EMBL" id="MVIH01000004">
    <property type="protein sequence ID" value="ORB53731.1"/>
    <property type="molecule type" value="Genomic_DNA"/>
</dbReference>
<proteinExistence type="predicted"/>
<dbReference type="InterPro" id="IPR016047">
    <property type="entry name" value="M23ase_b-sheet_dom"/>
</dbReference>
<evidence type="ECO:0000256" key="1">
    <source>
        <dbReference type="SAM" id="MobiDB-lite"/>
    </source>
</evidence>
<dbReference type="Proteomes" id="UP000192534">
    <property type="component" value="Unassembled WGS sequence"/>
</dbReference>
<accession>A0A1X0IY15</accession>
<keyword evidence="4" id="KW-1185">Reference proteome</keyword>
<dbReference type="InterPro" id="IPR011055">
    <property type="entry name" value="Dup_hybrid_motif"/>
</dbReference>
<dbReference type="Gene3D" id="2.70.70.10">
    <property type="entry name" value="Glucose Permease (Domain IIA)"/>
    <property type="match status" value="1"/>
</dbReference>
<feature type="compositionally biased region" description="Polar residues" evidence="1">
    <location>
        <begin position="20"/>
        <end position="30"/>
    </location>
</feature>
<feature type="domain" description="M23ase beta-sheet core" evidence="2">
    <location>
        <begin position="251"/>
        <end position="339"/>
    </location>
</feature>
<evidence type="ECO:0000259" key="2">
    <source>
        <dbReference type="Pfam" id="PF01551"/>
    </source>
</evidence>
<reference evidence="3 4" key="1">
    <citation type="submission" date="2016-12" db="EMBL/GenBank/DDBJ databases">
        <title>The new phylogeny of genus Mycobacterium.</title>
        <authorList>
            <person name="Tortoli E."/>
            <person name="Trovato A."/>
            <person name="Cirillo D.M."/>
        </authorList>
    </citation>
    <scope>NUCLEOTIDE SEQUENCE [LARGE SCALE GENOMIC DNA]</scope>
    <source>
        <strain evidence="3 4">DSM 44223</strain>
    </source>
</reference>